<comment type="caution">
    <text evidence="2">The sequence shown here is derived from an EMBL/GenBank/DDBJ whole genome shotgun (WGS) entry which is preliminary data.</text>
</comment>
<reference evidence="2" key="1">
    <citation type="journal article" date="2012" name="PLoS ONE">
        <title>Gene sets for utilization of primary and secondary nutrition supplies in the distal gut of endangered iberian lynx.</title>
        <authorList>
            <person name="Alcaide M."/>
            <person name="Messina E."/>
            <person name="Richter M."/>
            <person name="Bargiela R."/>
            <person name="Peplies J."/>
            <person name="Huws S.A."/>
            <person name="Newbold C.J."/>
            <person name="Golyshin P.N."/>
            <person name="Simon M.A."/>
            <person name="Lopez G."/>
            <person name="Yakimov M.M."/>
            <person name="Ferrer M."/>
        </authorList>
    </citation>
    <scope>NUCLEOTIDE SEQUENCE</scope>
</reference>
<dbReference type="EMBL" id="AMCI01006723">
    <property type="protein sequence ID" value="EJW93854.1"/>
    <property type="molecule type" value="Genomic_DNA"/>
</dbReference>
<sequence length="36" mass="4030">MVLLMYLSGGLTELLIWGIVFVVGVIVLIVIDQRKK</sequence>
<accession>J9G2Q5</accession>
<keyword evidence="1" id="KW-0812">Transmembrane</keyword>
<name>J9G2Q5_9ZZZZ</name>
<keyword evidence="1" id="KW-1133">Transmembrane helix</keyword>
<protein>
    <submittedName>
        <fullName evidence="2">Uncharacterized protein</fullName>
    </submittedName>
</protein>
<evidence type="ECO:0000313" key="2">
    <source>
        <dbReference type="EMBL" id="EJW93854.1"/>
    </source>
</evidence>
<dbReference type="AlphaFoldDB" id="J9G2Q5"/>
<proteinExistence type="predicted"/>
<evidence type="ECO:0000256" key="1">
    <source>
        <dbReference type="SAM" id="Phobius"/>
    </source>
</evidence>
<gene>
    <name evidence="2" type="ORF">EVA_18043</name>
</gene>
<organism evidence="2">
    <name type="scientific">gut metagenome</name>
    <dbReference type="NCBI Taxonomy" id="749906"/>
    <lineage>
        <taxon>unclassified sequences</taxon>
        <taxon>metagenomes</taxon>
        <taxon>organismal metagenomes</taxon>
    </lineage>
</organism>
<feature type="transmembrane region" description="Helical" evidence="1">
    <location>
        <begin position="14"/>
        <end position="31"/>
    </location>
</feature>
<keyword evidence="1" id="KW-0472">Membrane</keyword>